<evidence type="ECO:0008006" key="3">
    <source>
        <dbReference type="Google" id="ProtNLM"/>
    </source>
</evidence>
<evidence type="ECO:0000313" key="1">
    <source>
        <dbReference type="EMBL" id="HJD96512.1"/>
    </source>
</evidence>
<sequence length="838" mass="93012">GIGAVSASTGYGTAAIVLTPEAARRATYIAEDTFYAPVINVAQNRRDNFYALLDGAGLPAEFVTACREKSSPEHTALEKWFNDLAKTPDARTEAFKVLPSDLGLNNKDDIARFTALLTQCFGDKSATRKLMATHDNLEALIPHMGDFDGNALAMAAMKNASGSIPRVHLAGAQYIEAQIHGPLVPSRDIAEIRIDINDVPRAQHAELRARMAAFEERTGIHVNLIANYDLGKEVTDILHSREEEKNFHVQHIDREQISAETRAVLRDLPTHVATYIAENPKLTAHLPEGALRLEGNVLRTLASRLQQAVQADMQNQARAELSPQNLVRSAFERTVAPLLEEKAELLRSLEQLPFSTPAQKEAFTQWVCSANVIRSPEEIRIIHTHATAQAKMLQEIAQAEPPLSAAETFRRTGMLVRNAAADLKAFAASRGKPDLDMDEKATELDRISFMSLALLEHGEPAMDKEGMARLQERLNTPEQYQLMGQLRQIEPRQGYERLEHTADFLLVNTTFILMQRNAENTAVLAGASTEKIPYFSGEFSLLPQPLRQALHAVAPETAAVLDEVHPAYPAFPKAAHPEAMPADGAARRAFLVKNLDTYINHEQTFERGSSVHGRGHIARAFIYASAMCSILEEQGVTMDRNAVLCGITGHDLGRQGRGSDQWEGRSADMTVASMKASFGNDAMGQDYEQAVKDCIDSHRGQTLEAMLLNAADSLDIGRTQEFDPSRFAFLRGKEGEQPTEKAQEIRRQLAVEADLLQRLTNPLCQNRHILDKLIEKAATSSSADANIFLQQRQDILRSIEKYFASEWNTDSETFMQNVEKFISENTELFPLLSQYYKP</sequence>
<reference evidence="1" key="1">
    <citation type="journal article" date="2021" name="PeerJ">
        <title>Extensive microbial diversity within the chicken gut microbiome revealed by metagenomics and culture.</title>
        <authorList>
            <person name="Gilroy R."/>
            <person name="Ravi A."/>
            <person name="Getino M."/>
            <person name="Pursley I."/>
            <person name="Horton D.L."/>
            <person name="Alikhan N.F."/>
            <person name="Baker D."/>
            <person name="Gharbi K."/>
            <person name="Hall N."/>
            <person name="Watson M."/>
            <person name="Adriaenssens E.M."/>
            <person name="Foster-Nyarko E."/>
            <person name="Jarju S."/>
            <person name="Secka A."/>
            <person name="Antonio M."/>
            <person name="Oren A."/>
            <person name="Chaudhuri R.R."/>
            <person name="La Ragione R."/>
            <person name="Hildebrand F."/>
            <person name="Pallen M.J."/>
        </authorList>
    </citation>
    <scope>NUCLEOTIDE SEQUENCE</scope>
    <source>
        <strain evidence="1">ChiGjej2B2-19336</strain>
    </source>
</reference>
<evidence type="ECO:0000313" key="2">
    <source>
        <dbReference type="Proteomes" id="UP000698963"/>
    </source>
</evidence>
<protein>
    <recommendedName>
        <fullName evidence="3">HD domain-containing protein</fullName>
    </recommendedName>
</protein>
<comment type="caution">
    <text evidence="1">The sequence shown here is derived from an EMBL/GenBank/DDBJ whole genome shotgun (WGS) entry which is preliminary data.</text>
</comment>
<reference evidence="1" key="2">
    <citation type="submission" date="2021-09" db="EMBL/GenBank/DDBJ databases">
        <authorList>
            <person name="Gilroy R."/>
        </authorList>
    </citation>
    <scope>NUCLEOTIDE SEQUENCE</scope>
    <source>
        <strain evidence="1">ChiGjej2B2-19336</strain>
    </source>
</reference>
<name>A0A921DS24_9BACT</name>
<dbReference type="Gene3D" id="1.10.3210.10">
    <property type="entry name" value="Hypothetical protein af1432"/>
    <property type="match status" value="1"/>
</dbReference>
<accession>A0A921DS24</accession>
<dbReference type="SUPFAM" id="SSF109604">
    <property type="entry name" value="HD-domain/PDEase-like"/>
    <property type="match status" value="1"/>
</dbReference>
<dbReference type="Proteomes" id="UP000698963">
    <property type="component" value="Unassembled WGS sequence"/>
</dbReference>
<gene>
    <name evidence="1" type="ORF">K8W16_02550</name>
</gene>
<proteinExistence type="predicted"/>
<organism evidence="1 2">
    <name type="scientific">Mailhella massiliensis</name>
    <dbReference type="NCBI Taxonomy" id="1903261"/>
    <lineage>
        <taxon>Bacteria</taxon>
        <taxon>Pseudomonadati</taxon>
        <taxon>Thermodesulfobacteriota</taxon>
        <taxon>Desulfovibrionia</taxon>
        <taxon>Desulfovibrionales</taxon>
        <taxon>Desulfovibrionaceae</taxon>
        <taxon>Mailhella</taxon>
    </lineage>
</organism>
<dbReference type="EMBL" id="DYZA01000046">
    <property type="protein sequence ID" value="HJD96512.1"/>
    <property type="molecule type" value="Genomic_DNA"/>
</dbReference>
<feature type="non-terminal residue" evidence="1">
    <location>
        <position position="1"/>
    </location>
</feature>
<dbReference type="AlphaFoldDB" id="A0A921DS24"/>